<dbReference type="EMBL" id="CM047907">
    <property type="protein sequence ID" value="KAJ0084457.1"/>
    <property type="molecule type" value="Genomic_DNA"/>
</dbReference>
<evidence type="ECO:0000313" key="1">
    <source>
        <dbReference type="EMBL" id="KAJ0084457.1"/>
    </source>
</evidence>
<gene>
    <name evidence="1" type="ORF">Patl1_31015</name>
</gene>
<organism evidence="1 2">
    <name type="scientific">Pistacia atlantica</name>
    <dbReference type="NCBI Taxonomy" id="434234"/>
    <lineage>
        <taxon>Eukaryota</taxon>
        <taxon>Viridiplantae</taxon>
        <taxon>Streptophyta</taxon>
        <taxon>Embryophyta</taxon>
        <taxon>Tracheophyta</taxon>
        <taxon>Spermatophyta</taxon>
        <taxon>Magnoliopsida</taxon>
        <taxon>eudicotyledons</taxon>
        <taxon>Gunneridae</taxon>
        <taxon>Pentapetalae</taxon>
        <taxon>rosids</taxon>
        <taxon>malvids</taxon>
        <taxon>Sapindales</taxon>
        <taxon>Anacardiaceae</taxon>
        <taxon>Pistacia</taxon>
    </lineage>
</organism>
<proteinExistence type="predicted"/>
<name>A0ACC1ADU6_9ROSI</name>
<comment type="caution">
    <text evidence="1">The sequence shown here is derived from an EMBL/GenBank/DDBJ whole genome shotgun (WGS) entry which is preliminary data.</text>
</comment>
<sequence length="875" mass="98201">MAQSQTKTSSMKICHVLALPYPGRGHINPMMNLCKLLIARQTHILITFVVTEEWLGFIRSETKPENVRFATVPNVIPSELDRAKDFPGFLEAVSTKMEAPFEKLLDELEFPVFAIVADSYMRWAVDVGNRRNIPVASLWPMSASVFSVFHHHELLLKNGHFPVELSERGEEHVDYIPGLPSTRVADLPTILHRTGSNEGTRKVLNRALECVEEVSNAQYLFFTSFYELEDQVFEQLKTEFPFPVCPVGPTIPFFQLKHSSSSTITSNLNGHPNYFEWLDSQPNASVLYVSLGSFLSVSSAQMDEIIAGVRHSGVRYLWIARGDTSLFKDGCDDAGIVVPCGVPMLTFPIFMDQVPNSKRIVEDWKIGWRVRREVGNESLVTREEISELVKRFMDMNSIERKDMKYMDPSETKTSSMKICHVVALPYPGRGHINPIMNLCKLLVSRQPRILITFVVTEEWLGFIGSETKPDNVQFATVPNVIPSELVRAMNMPGFLEAVSTKMEAPFEKLLDELKFPVTAIIADTNLPWAVDVGNRRNIPVASLWPMSASVFSFLHHHELLAKNGHLPVEPSERGNEIVDSVPGLPSTRVVDLPTILHGTGTNEIGRQVLNRVLESVLRVSKAQYLLFTSVYKLEAQVIENLKAQFSIPVYPIGPTIPYFQPNDISSSISPTGLSGPNYLQWLDCQPSGSVLYVSLGSFLSVSNAQMDEIVAGVRKSGVRYLWVARGDTCRFNDGRNDMGIVVPWCDQLRVLCHSSIGGFWTHCGWNSTVEAVYAGVSMLTFPIFADQVPNSKQIVDDWKIGYRIKKLIDSESLVTREEISELVQRFMDLDSIERKVLSRRARKLQEICQGAIAEGGSSITNIDAFLKDVSQNHFE</sequence>
<keyword evidence="2" id="KW-1185">Reference proteome</keyword>
<evidence type="ECO:0000313" key="2">
    <source>
        <dbReference type="Proteomes" id="UP001164250"/>
    </source>
</evidence>
<protein>
    <submittedName>
        <fullName evidence="1">Uncharacterized protein</fullName>
    </submittedName>
</protein>
<accession>A0ACC1ADU6</accession>
<reference evidence="2" key="1">
    <citation type="journal article" date="2023" name="G3 (Bethesda)">
        <title>Genome assembly and association tests identify interacting loci associated with vigor, precocity, and sex in interspecific pistachio rootstocks.</title>
        <authorList>
            <person name="Palmer W."/>
            <person name="Jacygrad E."/>
            <person name="Sagayaradj S."/>
            <person name="Cavanaugh K."/>
            <person name="Han R."/>
            <person name="Bertier L."/>
            <person name="Beede B."/>
            <person name="Kafkas S."/>
            <person name="Golino D."/>
            <person name="Preece J."/>
            <person name="Michelmore R."/>
        </authorList>
    </citation>
    <scope>NUCLEOTIDE SEQUENCE [LARGE SCALE GENOMIC DNA]</scope>
</reference>
<dbReference type="Proteomes" id="UP001164250">
    <property type="component" value="Chromosome 11"/>
</dbReference>